<dbReference type="AlphaFoldDB" id="A0A8J2X1X4"/>
<sequence>MEFKGLRRASMASGDATTSAASDGSADLAAAAEDELQGSSEFLPAGACHATEAAKAAAQTVIQAVLVSVRNGATPDASDVAAAAAAADAAALAQRNANAKQFAELLKTVKANRDDDLEIAAGMECVLKWRAVVALTPEERALAMAAAPSVDGANPAEAIEDFVRRNSTLDFDDIRAMPRPLRRHLLDARVKELATYADEDKIEDTDRRMVEAAAFAVEKCLKQTEGQVCYICLDDESAEGLVRGCACRGDNGFVHVSCLARQAHLHFGDNLAKGMQSTENDNVFVRWNNCRLCDQSFYGPVGTAIAWACLASYSSRARHDGVLLSAMGLLARFLDLDKRHDEALAIREGAWEIVRHWEDESSRIVVRGDLAQSYEEVDRFADALEIWRDLYARQMQLRGASHERTLMCHTKVAWTLIEGLGGYEEASKIMRATLAIAARVLPREGGIFLSFRSTLAYGLYKNPGASLLDLLEAEATFDELCVVSRRVFGEEHPVVVKRQNCLKETREKLAVARGAPRSAVAASYAY</sequence>
<dbReference type="InterPro" id="IPR011990">
    <property type="entry name" value="TPR-like_helical_dom_sf"/>
</dbReference>
<keyword evidence="7" id="KW-1185">Reference proteome</keyword>
<dbReference type="OrthoDB" id="237374at2759"/>
<dbReference type="Gene3D" id="3.30.40.10">
    <property type="entry name" value="Zinc/RING finger domain, C3HC4 (zinc finger)"/>
    <property type="match status" value="1"/>
</dbReference>
<accession>A0A8J2X1X4</accession>
<dbReference type="SUPFAM" id="SSF57850">
    <property type="entry name" value="RING/U-box"/>
    <property type="match status" value="1"/>
</dbReference>
<feature type="domain" description="RING-CH-type" evidence="5">
    <location>
        <begin position="221"/>
        <end position="283"/>
    </location>
</feature>
<evidence type="ECO:0000313" key="7">
    <source>
        <dbReference type="Proteomes" id="UP000789595"/>
    </source>
</evidence>
<organism evidence="6 7">
    <name type="scientific">Pelagomonas calceolata</name>
    <dbReference type="NCBI Taxonomy" id="35677"/>
    <lineage>
        <taxon>Eukaryota</taxon>
        <taxon>Sar</taxon>
        <taxon>Stramenopiles</taxon>
        <taxon>Ochrophyta</taxon>
        <taxon>Pelagophyceae</taxon>
        <taxon>Pelagomonadales</taxon>
        <taxon>Pelagomonadaceae</taxon>
        <taxon>Pelagomonas</taxon>
    </lineage>
</organism>
<keyword evidence="3" id="KW-0862">Zinc</keyword>
<proteinExistence type="predicted"/>
<evidence type="ECO:0000259" key="5">
    <source>
        <dbReference type="PROSITE" id="PS51292"/>
    </source>
</evidence>
<dbReference type="GO" id="GO:0008270">
    <property type="term" value="F:zinc ion binding"/>
    <property type="evidence" value="ECO:0007669"/>
    <property type="project" value="UniProtKB-KW"/>
</dbReference>
<protein>
    <recommendedName>
        <fullName evidence="5">RING-CH-type domain-containing protein</fullName>
    </recommendedName>
</protein>
<reference evidence="6" key="1">
    <citation type="submission" date="2021-11" db="EMBL/GenBank/DDBJ databases">
        <authorList>
            <consortium name="Genoscope - CEA"/>
            <person name="William W."/>
        </authorList>
    </citation>
    <scope>NUCLEOTIDE SEQUENCE</scope>
</reference>
<evidence type="ECO:0000256" key="1">
    <source>
        <dbReference type="ARBA" id="ARBA00022723"/>
    </source>
</evidence>
<dbReference type="PROSITE" id="PS51292">
    <property type="entry name" value="ZF_RING_CH"/>
    <property type="match status" value="1"/>
</dbReference>
<keyword evidence="1" id="KW-0479">Metal-binding</keyword>
<keyword evidence="2" id="KW-0863">Zinc-finger</keyword>
<evidence type="ECO:0000256" key="3">
    <source>
        <dbReference type="ARBA" id="ARBA00022833"/>
    </source>
</evidence>
<gene>
    <name evidence="6" type="ORF">PECAL_5P14800</name>
</gene>
<dbReference type="InterPro" id="IPR011016">
    <property type="entry name" value="Znf_RING-CH"/>
</dbReference>
<dbReference type="SMART" id="SM00744">
    <property type="entry name" value="RINGv"/>
    <property type="match status" value="1"/>
</dbReference>
<evidence type="ECO:0000256" key="4">
    <source>
        <dbReference type="SAM" id="MobiDB-lite"/>
    </source>
</evidence>
<evidence type="ECO:0000256" key="2">
    <source>
        <dbReference type="ARBA" id="ARBA00022771"/>
    </source>
</evidence>
<evidence type="ECO:0000313" key="6">
    <source>
        <dbReference type="EMBL" id="CAH0376885.1"/>
    </source>
</evidence>
<feature type="compositionally biased region" description="Low complexity" evidence="4">
    <location>
        <begin position="12"/>
        <end position="21"/>
    </location>
</feature>
<dbReference type="Pfam" id="PF12906">
    <property type="entry name" value="RINGv"/>
    <property type="match status" value="1"/>
</dbReference>
<comment type="caution">
    <text evidence="6">The sequence shown here is derived from an EMBL/GenBank/DDBJ whole genome shotgun (WGS) entry which is preliminary data.</text>
</comment>
<dbReference type="EMBL" id="CAKKNE010000005">
    <property type="protein sequence ID" value="CAH0376885.1"/>
    <property type="molecule type" value="Genomic_DNA"/>
</dbReference>
<dbReference type="SUPFAM" id="SSF48452">
    <property type="entry name" value="TPR-like"/>
    <property type="match status" value="1"/>
</dbReference>
<dbReference type="Proteomes" id="UP000789595">
    <property type="component" value="Unassembled WGS sequence"/>
</dbReference>
<feature type="region of interest" description="Disordered" evidence="4">
    <location>
        <begin position="1"/>
        <end position="21"/>
    </location>
</feature>
<dbReference type="InterPro" id="IPR013083">
    <property type="entry name" value="Znf_RING/FYVE/PHD"/>
</dbReference>
<name>A0A8J2X1X4_9STRA</name>
<dbReference type="Gene3D" id="1.25.40.10">
    <property type="entry name" value="Tetratricopeptide repeat domain"/>
    <property type="match status" value="1"/>
</dbReference>